<dbReference type="GO" id="GO:0004497">
    <property type="term" value="F:monooxygenase activity"/>
    <property type="evidence" value="ECO:0007669"/>
    <property type="project" value="UniProtKB-KW"/>
</dbReference>
<keyword evidence="4 13" id="KW-0812">Transmembrane</keyword>
<evidence type="ECO:0000256" key="13">
    <source>
        <dbReference type="SAM" id="Phobius"/>
    </source>
</evidence>
<evidence type="ECO:0000256" key="1">
    <source>
        <dbReference type="ARBA" id="ARBA00001971"/>
    </source>
</evidence>
<dbReference type="InterPro" id="IPR001128">
    <property type="entry name" value="Cyt_P450"/>
</dbReference>
<keyword evidence="10 13" id="KW-0472">Membrane</keyword>
<dbReference type="InterPro" id="IPR017972">
    <property type="entry name" value="Cyt_P450_CS"/>
</dbReference>
<comment type="similarity">
    <text evidence="3 12">Belongs to the cytochrome P450 family.</text>
</comment>
<evidence type="ECO:0000256" key="2">
    <source>
        <dbReference type="ARBA" id="ARBA00004167"/>
    </source>
</evidence>
<evidence type="ECO:0000256" key="8">
    <source>
        <dbReference type="ARBA" id="ARBA00023004"/>
    </source>
</evidence>
<dbReference type="AlphaFoldDB" id="A0A9P8HMQ9"/>
<evidence type="ECO:0000256" key="12">
    <source>
        <dbReference type="RuleBase" id="RU000461"/>
    </source>
</evidence>
<evidence type="ECO:0000256" key="9">
    <source>
        <dbReference type="ARBA" id="ARBA00023033"/>
    </source>
</evidence>
<dbReference type="EMBL" id="JAIMJC010000003">
    <property type="protein sequence ID" value="KAH0527667.1"/>
    <property type="molecule type" value="Genomic_DNA"/>
</dbReference>
<dbReference type="InterPro" id="IPR002401">
    <property type="entry name" value="Cyt_P450_E_grp-I"/>
</dbReference>
<comment type="caution">
    <text evidence="14">The sequence shown here is derived from an EMBL/GenBank/DDBJ whole genome shotgun (WGS) entry which is preliminary data.</text>
</comment>
<dbReference type="Proteomes" id="UP000826573">
    <property type="component" value="Unassembled WGS sequence"/>
</dbReference>
<evidence type="ECO:0008006" key="16">
    <source>
        <dbReference type="Google" id="ProtNLM"/>
    </source>
</evidence>
<feature type="transmembrane region" description="Helical" evidence="13">
    <location>
        <begin position="79"/>
        <end position="96"/>
    </location>
</feature>
<organism evidence="14 15">
    <name type="scientific">Trichoderma semiorbis</name>
    <dbReference type="NCBI Taxonomy" id="1491008"/>
    <lineage>
        <taxon>Eukaryota</taxon>
        <taxon>Fungi</taxon>
        <taxon>Dikarya</taxon>
        <taxon>Ascomycota</taxon>
        <taxon>Pezizomycotina</taxon>
        <taxon>Sordariomycetes</taxon>
        <taxon>Hypocreomycetidae</taxon>
        <taxon>Hypocreales</taxon>
        <taxon>Hypocreaceae</taxon>
        <taxon>Trichoderma</taxon>
    </lineage>
</organism>
<proteinExistence type="inferred from homology"/>
<dbReference type="GO" id="GO:0020037">
    <property type="term" value="F:heme binding"/>
    <property type="evidence" value="ECO:0007669"/>
    <property type="project" value="InterPro"/>
</dbReference>
<accession>A0A9P8HMQ9</accession>
<dbReference type="GO" id="GO:0016705">
    <property type="term" value="F:oxidoreductase activity, acting on paired donors, with incorporation or reduction of molecular oxygen"/>
    <property type="evidence" value="ECO:0007669"/>
    <property type="project" value="InterPro"/>
</dbReference>
<dbReference type="InterPro" id="IPR047146">
    <property type="entry name" value="Cyt_P450_E_CYP52_fungi"/>
</dbReference>
<dbReference type="PROSITE" id="PS00086">
    <property type="entry name" value="CYTOCHROME_P450"/>
    <property type="match status" value="1"/>
</dbReference>
<keyword evidence="9 12" id="KW-0503">Monooxygenase</keyword>
<protein>
    <recommendedName>
        <fullName evidence="16">Cytochrome P450</fullName>
    </recommendedName>
</protein>
<dbReference type="PRINTS" id="PR00463">
    <property type="entry name" value="EP450I"/>
</dbReference>
<dbReference type="Gene3D" id="1.10.630.10">
    <property type="entry name" value="Cytochrome P450"/>
    <property type="match status" value="1"/>
</dbReference>
<keyword evidence="6 13" id="KW-1133">Transmembrane helix</keyword>
<evidence type="ECO:0000256" key="6">
    <source>
        <dbReference type="ARBA" id="ARBA00022989"/>
    </source>
</evidence>
<keyword evidence="7 12" id="KW-0560">Oxidoreductase</keyword>
<feature type="binding site" description="axial binding residue" evidence="11">
    <location>
        <position position="535"/>
    </location>
    <ligand>
        <name>heme</name>
        <dbReference type="ChEBI" id="CHEBI:30413"/>
    </ligand>
    <ligandPart>
        <name>Fe</name>
        <dbReference type="ChEBI" id="CHEBI:18248"/>
    </ligandPart>
</feature>
<evidence type="ECO:0000313" key="15">
    <source>
        <dbReference type="Proteomes" id="UP000826573"/>
    </source>
</evidence>
<evidence type="ECO:0000256" key="7">
    <source>
        <dbReference type="ARBA" id="ARBA00023002"/>
    </source>
</evidence>
<evidence type="ECO:0000256" key="3">
    <source>
        <dbReference type="ARBA" id="ARBA00010617"/>
    </source>
</evidence>
<dbReference type="GO" id="GO:0005506">
    <property type="term" value="F:iron ion binding"/>
    <property type="evidence" value="ECO:0007669"/>
    <property type="project" value="InterPro"/>
</dbReference>
<evidence type="ECO:0000256" key="10">
    <source>
        <dbReference type="ARBA" id="ARBA00023136"/>
    </source>
</evidence>
<dbReference type="PANTHER" id="PTHR24287">
    <property type="entry name" value="P450, PUTATIVE (EUROFUNG)-RELATED"/>
    <property type="match status" value="1"/>
</dbReference>
<keyword evidence="15" id="KW-1185">Reference proteome</keyword>
<reference evidence="14 15" key="1">
    <citation type="submission" date="2021-08" db="EMBL/GenBank/DDBJ databases">
        <title>The highly contiguous genome resource for Trichoderma semiorbis FJ059, a fungal antagonistic to plant pathogens.</title>
        <authorList>
            <person name="Liu T."/>
        </authorList>
    </citation>
    <scope>NUCLEOTIDE SEQUENCE [LARGE SCALE GENOMIC DNA]</scope>
    <source>
        <strain evidence="14 15">FJ059</strain>
    </source>
</reference>
<gene>
    <name evidence="14" type="ORF">TsFJ059_002637</name>
</gene>
<evidence type="ECO:0000256" key="5">
    <source>
        <dbReference type="ARBA" id="ARBA00022723"/>
    </source>
</evidence>
<evidence type="ECO:0000256" key="11">
    <source>
        <dbReference type="PIRSR" id="PIRSR602401-1"/>
    </source>
</evidence>
<keyword evidence="5 11" id="KW-0479">Metal-binding</keyword>
<name>A0A9P8HMQ9_9HYPO</name>
<evidence type="ECO:0000256" key="4">
    <source>
        <dbReference type="ARBA" id="ARBA00022692"/>
    </source>
</evidence>
<comment type="cofactor">
    <cofactor evidence="1 11">
        <name>heme</name>
        <dbReference type="ChEBI" id="CHEBI:30413"/>
    </cofactor>
</comment>
<dbReference type="InterPro" id="IPR036396">
    <property type="entry name" value="Cyt_P450_sf"/>
</dbReference>
<dbReference type="Pfam" id="PF00067">
    <property type="entry name" value="p450"/>
    <property type="match status" value="1"/>
</dbReference>
<dbReference type="GO" id="GO:0016020">
    <property type="term" value="C:membrane"/>
    <property type="evidence" value="ECO:0007669"/>
    <property type="project" value="UniProtKB-SubCell"/>
</dbReference>
<dbReference type="SUPFAM" id="SSF48264">
    <property type="entry name" value="Cytochrome P450"/>
    <property type="match status" value="1"/>
</dbReference>
<comment type="subcellular location">
    <subcellularLocation>
        <location evidence="2">Membrane</location>
        <topology evidence="2">Single-pass membrane protein</topology>
    </subcellularLocation>
</comment>
<sequence>MKSSYRAPERIPCLNPCLPSRSAYKETMRQPYEDELLQIARHLHCINIIARIDTPTSTGNEETMGFIELLLEKFSLSRFFLTITGVWTAVFIVGRIREHQKIKSLGSYGPSLKPLLPFGLDFIYYGARATFRQQTFALWRDVLFSQFWTIEMRVLNERVCFTADPENIKAVLATQFQDFGKGKRFHDEWYDFLGDSIFTIDGTPWHDTRQLLRPQFSRDRVSDLYCFEKHVQVLFKAIANGGPLDWETQLVDPSRADGRRVDIKDLFFRFTLDASADFLLGTDFKSLTNPQHTLMNSFNEVQRIQNIMVRTPLMGWFISKEPFYSGIRDIENLVYPIIQRVLSMTPDQLAAHTKSDRDYTLLHELAGFTRDPKLIRDQIFAILLAGRDTTASTLSFAMYELSRHPEVVTRLRSEILATVGTHQLPTYEHLKEMPYLRAILNETLRLYPPVPFNVRVALKDTTLPRGGGPDGTLPLSVPQNTRVGYSTLVMQRRPDLYPPVSETFADPAIFSPERWAVWHPRPHEFIPFNAGPRFCLGQQFALTEMGYTLCRVFQRFDRVQNFMHEIDGGELQLKTDIVLTPAQGVHVAFWEAKNDQ</sequence>
<keyword evidence="11 12" id="KW-0349">Heme</keyword>
<dbReference type="CDD" id="cd11063">
    <property type="entry name" value="CYP52"/>
    <property type="match status" value="1"/>
</dbReference>
<keyword evidence="8 11" id="KW-0408">Iron</keyword>
<evidence type="ECO:0000313" key="14">
    <source>
        <dbReference type="EMBL" id="KAH0527667.1"/>
    </source>
</evidence>
<dbReference type="PANTHER" id="PTHR24287:SF5">
    <property type="entry name" value="P450, PUTATIVE (EUROFUNG)-RELATED"/>
    <property type="match status" value="1"/>
</dbReference>
<dbReference type="PRINTS" id="PR00385">
    <property type="entry name" value="P450"/>
</dbReference>